<name>A0A2N1PKM4_9BACT</name>
<comment type="caution">
    <text evidence="1">The sequence shown here is derived from an EMBL/GenBank/DDBJ whole genome shotgun (WGS) entry which is preliminary data.</text>
</comment>
<sequence length="76" mass="8771">MIEYGIDPKQNPYFIGALILDTFQKNNKSKMDLFDLFGVVKQKHPCNIKMFLLALVWLYTADLIENLENGDIAYVS</sequence>
<organism evidence="1 2">
    <name type="scientific">Candidatus Wallbacteria bacterium HGW-Wallbacteria-1</name>
    <dbReference type="NCBI Taxonomy" id="2013854"/>
    <lineage>
        <taxon>Bacteria</taxon>
        <taxon>Candidatus Walliibacteriota</taxon>
    </lineage>
</organism>
<dbReference type="AlphaFoldDB" id="A0A2N1PKM4"/>
<evidence type="ECO:0000313" key="2">
    <source>
        <dbReference type="Proteomes" id="UP000233256"/>
    </source>
</evidence>
<protein>
    <submittedName>
        <fullName evidence="1">Uncharacterized protein</fullName>
    </submittedName>
</protein>
<dbReference type="InterPro" id="IPR046897">
    <property type="entry name" value="ABC-3C_MC6"/>
</dbReference>
<accession>A0A2N1PKM4</accession>
<dbReference type="Pfam" id="PF20293">
    <property type="entry name" value="MC6"/>
    <property type="match status" value="1"/>
</dbReference>
<evidence type="ECO:0000313" key="1">
    <source>
        <dbReference type="EMBL" id="PKK88880.1"/>
    </source>
</evidence>
<gene>
    <name evidence="1" type="ORF">CVV64_16685</name>
</gene>
<reference evidence="1 2" key="1">
    <citation type="journal article" date="2017" name="ISME J.">
        <title>Potential for microbial H2 and metal transformations associated with novel bacteria and archaea in deep terrestrial subsurface sediments.</title>
        <authorList>
            <person name="Hernsdorf A.W."/>
            <person name="Amano Y."/>
            <person name="Miyakawa K."/>
            <person name="Ise K."/>
            <person name="Suzuki Y."/>
            <person name="Anantharaman K."/>
            <person name="Probst A."/>
            <person name="Burstein D."/>
            <person name="Thomas B.C."/>
            <person name="Banfield J.F."/>
        </authorList>
    </citation>
    <scope>NUCLEOTIDE SEQUENCE [LARGE SCALE GENOMIC DNA]</scope>
    <source>
        <strain evidence="1">HGW-Wallbacteria-1</strain>
    </source>
</reference>
<dbReference type="Proteomes" id="UP000233256">
    <property type="component" value="Unassembled WGS sequence"/>
</dbReference>
<proteinExistence type="predicted"/>
<dbReference type="EMBL" id="PGXC01000031">
    <property type="protein sequence ID" value="PKK88880.1"/>
    <property type="molecule type" value="Genomic_DNA"/>
</dbReference>